<feature type="transmembrane region" description="Helical" evidence="1">
    <location>
        <begin position="168"/>
        <end position="186"/>
    </location>
</feature>
<sequence length="796" mass="89750">MFKFKKLNDFHTSAIGVFLISFSILVLEITLTKILSVTLWYHFSFLVISIAMFGFGFGGLLVYSLKRHFQTFHSENLTLLCLSLAVSIPVNLYVTVKYQFPTSINLLSLVRGGLAYLLFSAPFVLSSMILSMIFLEFKKKSSLVYGYDLLGASLGCIASIYLLTVFPAPKVVLITGLMCVSGALLFDLPKIKWLSFSIFVLSLLLVFYSDSLFKITQTKKFSQTDYPPIFEQWSPLARITVTRDIFWRGKNSDLPFGWEMSRNVKNYGRFEQLWIEQDASAGTPIVPFDGDYSKVEYLKYDITAIPYYLLNHANVFILGVGGGRDVLTALVFGNKHITGVDIHPIIINLVKERFAHYAGNIFNHKYVKVFVSEGRNFLQSKPLQYDLIQIPLIDSWSATVSGAYAMTENSLYTLEAFQIYLRHLTPNGMLSITRYYFNPDMQTIKIAVLARVALEKLGSDSPQKHIVILKNRHIATVLVKRSKFTMAELNKINNLSKQLSFPTVYSPDGSTNEVLFQQALTTKNLDNFLKQYYFDIRPNTDDRPFFFQMMYFSKIKDLFKMNIMDDQFRNFYGVGVLFWLLIISTIFILIFYLLPILFTKEGGKIAPFWGLYFILIGLGFMLIEIPIVQQGSVYLGSPVYGLSIALFSLLCFGGIGSLLSSRFKPSQLKRLMLLSFLLIIVTTLLFPFGFSILKQGSYESSWILKCLGFIALVLPMAIALGIPLPSAFRLIPAGLSSNIPWFWALNGAASVLGSIIAMSLAIAFGYYITSCIAAVCYSLALLCLFIANLNSTPLVE</sequence>
<reference evidence="2 3" key="1">
    <citation type="submission" date="2015-11" db="EMBL/GenBank/DDBJ databases">
        <title>Genomic analysis of 38 Legionella species identifies large and diverse effector repertoires.</title>
        <authorList>
            <person name="Burstein D."/>
            <person name="Amaro F."/>
            <person name="Zusman T."/>
            <person name="Lifshitz Z."/>
            <person name="Cohen O."/>
            <person name="Gilbert J.A."/>
            <person name="Pupko T."/>
            <person name="Shuman H.A."/>
            <person name="Segal G."/>
        </authorList>
    </citation>
    <scope>NUCLEOTIDE SEQUENCE [LARGE SCALE GENOMIC DNA]</scope>
    <source>
        <strain evidence="2 3">BL-540</strain>
    </source>
</reference>
<feature type="transmembrane region" description="Helical" evidence="1">
    <location>
        <begin position="671"/>
        <end position="690"/>
    </location>
</feature>
<keyword evidence="3" id="KW-1185">Reference proteome</keyword>
<feature type="transmembrane region" description="Helical" evidence="1">
    <location>
        <begin position="193"/>
        <end position="213"/>
    </location>
</feature>
<feature type="transmembrane region" description="Helical" evidence="1">
    <location>
        <begin position="43"/>
        <end position="65"/>
    </location>
</feature>
<feature type="transmembrane region" description="Helical" evidence="1">
    <location>
        <begin position="571"/>
        <end position="594"/>
    </location>
</feature>
<feature type="transmembrane region" description="Helical" evidence="1">
    <location>
        <begin position="702"/>
        <end position="728"/>
    </location>
</feature>
<dbReference type="Gene3D" id="3.40.50.150">
    <property type="entry name" value="Vaccinia Virus protein VP39"/>
    <property type="match status" value="1"/>
</dbReference>
<dbReference type="STRING" id="456.Ljor_0112"/>
<dbReference type="RefSeq" id="WP_058469704.1">
    <property type="nucleotide sequence ID" value="NZ_CAAAIC010000005.1"/>
</dbReference>
<feature type="transmembrane region" description="Helical" evidence="1">
    <location>
        <begin position="606"/>
        <end position="627"/>
    </location>
</feature>
<feature type="transmembrane region" description="Helical" evidence="1">
    <location>
        <begin position="12"/>
        <end position="31"/>
    </location>
</feature>
<dbReference type="EMBL" id="LNYJ01000003">
    <property type="protein sequence ID" value="KTD18889.1"/>
    <property type="molecule type" value="Genomic_DNA"/>
</dbReference>
<protein>
    <submittedName>
        <fullName evidence="2">Spermidine synthase</fullName>
    </submittedName>
</protein>
<evidence type="ECO:0000313" key="3">
    <source>
        <dbReference type="Proteomes" id="UP000055035"/>
    </source>
</evidence>
<dbReference type="Proteomes" id="UP000055035">
    <property type="component" value="Unassembled WGS sequence"/>
</dbReference>
<keyword evidence="1" id="KW-0812">Transmembrane</keyword>
<keyword evidence="1" id="KW-1133">Transmembrane helix</keyword>
<feature type="transmembrane region" description="Helical" evidence="1">
    <location>
        <begin position="639"/>
        <end position="659"/>
    </location>
</feature>
<dbReference type="PATRIC" id="fig|456.5.peg.126"/>
<dbReference type="CDD" id="cd02440">
    <property type="entry name" value="AdoMet_MTases"/>
    <property type="match status" value="1"/>
</dbReference>
<evidence type="ECO:0000313" key="2">
    <source>
        <dbReference type="EMBL" id="KTD18889.1"/>
    </source>
</evidence>
<organism evidence="2 3">
    <name type="scientific">Legionella jordanis</name>
    <dbReference type="NCBI Taxonomy" id="456"/>
    <lineage>
        <taxon>Bacteria</taxon>
        <taxon>Pseudomonadati</taxon>
        <taxon>Pseudomonadota</taxon>
        <taxon>Gammaproteobacteria</taxon>
        <taxon>Legionellales</taxon>
        <taxon>Legionellaceae</taxon>
        <taxon>Legionella</taxon>
    </lineage>
</organism>
<feature type="transmembrane region" description="Helical" evidence="1">
    <location>
        <begin position="766"/>
        <end position="787"/>
    </location>
</feature>
<proteinExistence type="predicted"/>
<feature type="transmembrane region" description="Helical" evidence="1">
    <location>
        <begin position="77"/>
        <end position="94"/>
    </location>
</feature>
<feature type="transmembrane region" description="Helical" evidence="1">
    <location>
        <begin position="142"/>
        <end position="162"/>
    </location>
</feature>
<feature type="transmembrane region" description="Helical" evidence="1">
    <location>
        <begin position="740"/>
        <end position="760"/>
    </location>
</feature>
<dbReference type="AlphaFoldDB" id="A0A0W0VGY4"/>
<dbReference type="OrthoDB" id="8540330at2"/>
<keyword evidence="1" id="KW-0472">Membrane</keyword>
<evidence type="ECO:0000256" key="1">
    <source>
        <dbReference type="SAM" id="Phobius"/>
    </source>
</evidence>
<dbReference type="Pfam" id="PF01564">
    <property type="entry name" value="Spermine_synth"/>
    <property type="match status" value="1"/>
</dbReference>
<gene>
    <name evidence="2" type="ORF">Ljor_0112</name>
</gene>
<dbReference type="SUPFAM" id="SSF53335">
    <property type="entry name" value="S-adenosyl-L-methionine-dependent methyltransferases"/>
    <property type="match status" value="1"/>
</dbReference>
<comment type="caution">
    <text evidence="2">The sequence shown here is derived from an EMBL/GenBank/DDBJ whole genome shotgun (WGS) entry which is preliminary data.</text>
</comment>
<accession>A0A0W0VGY4</accession>
<dbReference type="InterPro" id="IPR029063">
    <property type="entry name" value="SAM-dependent_MTases_sf"/>
</dbReference>
<feature type="transmembrane region" description="Helical" evidence="1">
    <location>
        <begin position="114"/>
        <end position="135"/>
    </location>
</feature>
<name>A0A0W0VGY4_9GAMM</name>